<dbReference type="InterPro" id="IPR008775">
    <property type="entry name" value="Phytyl_CoA_dOase-like"/>
</dbReference>
<sequence length="237" mass="26450">MGLPAVFAWVFDEPWACYERLRPVLSNFLGDDYRTMPAFWAWHVDPQKGESGWKPHRDNRRAALAPDGSPCTLTCWIPLSDANPLNSCMYIVPAHMDPGYDIPAGMPEPPAPAFAARALPATPGDYLIWNQRVLHWGGPTSEFAEHPRISMALEFQRGDIPPIMQSFQLGGDRPPLPSLLEQGSRPNFGMRLMLIARQILQYQHMYGLSEELAHLSTALLTARALDASLEGIDVAKF</sequence>
<accession>A0ABP8GUP8</accession>
<evidence type="ECO:0008006" key="3">
    <source>
        <dbReference type="Google" id="ProtNLM"/>
    </source>
</evidence>
<comment type="caution">
    <text evidence="1">The sequence shown here is derived from an EMBL/GenBank/DDBJ whole genome shotgun (WGS) entry which is preliminary data.</text>
</comment>
<gene>
    <name evidence="1" type="ORF">GCM10023165_03190</name>
</gene>
<protein>
    <recommendedName>
        <fullName evidence="3">Phytanoyl-CoA dioxygenase</fullName>
    </recommendedName>
</protein>
<dbReference type="EMBL" id="BAABGJ010000002">
    <property type="protein sequence ID" value="GAA4329988.1"/>
    <property type="molecule type" value="Genomic_DNA"/>
</dbReference>
<dbReference type="Proteomes" id="UP001500975">
    <property type="component" value="Unassembled WGS sequence"/>
</dbReference>
<proteinExistence type="predicted"/>
<name>A0ABP8GUP8_9BURK</name>
<dbReference type="Pfam" id="PF05721">
    <property type="entry name" value="PhyH"/>
    <property type="match status" value="1"/>
</dbReference>
<reference evidence="2" key="1">
    <citation type="journal article" date="2019" name="Int. J. Syst. Evol. Microbiol.">
        <title>The Global Catalogue of Microorganisms (GCM) 10K type strain sequencing project: providing services to taxonomists for standard genome sequencing and annotation.</title>
        <authorList>
            <consortium name="The Broad Institute Genomics Platform"/>
            <consortium name="The Broad Institute Genome Sequencing Center for Infectious Disease"/>
            <person name="Wu L."/>
            <person name="Ma J."/>
        </authorList>
    </citation>
    <scope>NUCLEOTIDE SEQUENCE [LARGE SCALE GENOMIC DNA]</scope>
    <source>
        <strain evidence="2">JCM 17804</strain>
    </source>
</reference>
<keyword evidence="2" id="KW-1185">Reference proteome</keyword>
<evidence type="ECO:0000313" key="2">
    <source>
        <dbReference type="Proteomes" id="UP001500975"/>
    </source>
</evidence>
<dbReference type="SUPFAM" id="SSF51197">
    <property type="entry name" value="Clavaminate synthase-like"/>
    <property type="match status" value="1"/>
</dbReference>
<dbReference type="Gene3D" id="2.60.120.620">
    <property type="entry name" value="q2cbj1_9rhob like domain"/>
    <property type="match status" value="1"/>
</dbReference>
<organism evidence="1 2">
    <name type="scientific">Variovorax defluvii</name>
    <dbReference type="NCBI Taxonomy" id="913761"/>
    <lineage>
        <taxon>Bacteria</taxon>
        <taxon>Pseudomonadati</taxon>
        <taxon>Pseudomonadota</taxon>
        <taxon>Betaproteobacteria</taxon>
        <taxon>Burkholderiales</taxon>
        <taxon>Comamonadaceae</taxon>
        <taxon>Variovorax</taxon>
    </lineage>
</organism>
<evidence type="ECO:0000313" key="1">
    <source>
        <dbReference type="EMBL" id="GAA4329988.1"/>
    </source>
</evidence>